<feature type="compositionally biased region" description="Basic residues" evidence="1">
    <location>
        <begin position="113"/>
        <end position="122"/>
    </location>
</feature>
<dbReference type="Pfam" id="PF02945">
    <property type="entry name" value="Endonuclease_7"/>
    <property type="match status" value="1"/>
</dbReference>
<dbReference type="EMBL" id="KC853746">
    <property type="protein sequence ID" value="AGW43604.1"/>
    <property type="molecule type" value="Genomic_DNA"/>
</dbReference>
<organism evidence="2 3">
    <name type="scientific">Burkholderia phage JG068</name>
    <dbReference type="NCBI Taxonomy" id="1401297"/>
    <lineage>
        <taxon>Viruses</taxon>
        <taxon>Duplodnaviria</taxon>
        <taxon>Heunggongvirae</taxon>
        <taxon>Uroviricota</taxon>
        <taxon>Caudoviricetes</taxon>
        <taxon>Autographivirales</taxon>
        <taxon>Autonotataviridae</taxon>
        <taxon>Mguuvirus</taxon>
        <taxon>Mguuvirus JG068</taxon>
    </lineage>
</organism>
<feature type="region of interest" description="Disordered" evidence="1">
    <location>
        <begin position="92"/>
        <end position="131"/>
    </location>
</feature>
<reference evidence="2 3" key="1">
    <citation type="journal article" date="2013" name="BMC Genomics">
        <title>Genomic characterization of JG068, a novel virulent podovirus active against Burkholderia cenocepacia.</title>
        <authorList>
            <person name="Lynch K.H."/>
            <person name="Abdu A.H."/>
            <person name="Schobert M."/>
            <person name="Dennis J.J."/>
        </authorList>
    </citation>
    <scope>NUCLEOTIDE SEQUENCE [LARGE SCALE GENOMIC DNA]</scope>
</reference>
<dbReference type="Proteomes" id="UP000016892">
    <property type="component" value="Segment"/>
</dbReference>
<sequence length="131" mass="14713">MLKPKRKQLLAAQGGKDPITGWDIDPENAVLDHCHKHGWVRATLGRWNNGVLGKIENWANRLGADPKTGARLTPWAYLRAVADYLELHSESQHNGLLHSTHRTEREKKDLANKRARTARRKARAEAATGTP</sequence>
<evidence type="ECO:0000313" key="2">
    <source>
        <dbReference type="EMBL" id="AGW43604.1"/>
    </source>
</evidence>
<dbReference type="OrthoDB" id="27676at10239"/>
<accession>U3PFP1</accession>
<dbReference type="GeneID" id="17699700"/>
<keyword evidence="3" id="KW-1185">Reference proteome</keyword>
<dbReference type="SUPFAM" id="SSF54060">
    <property type="entry name" value="His-Me finger endonucleases"/>
    <property type="match status" value="1"/>
</dbReference>
<evidence type="ECO:0000313" key="3">
    <source>
        <dbReference type="Proteomes" id="UP000016892"/>
    </source>
</evidence>
<dbReference type="Gene3D" id="3.40.1800.10">
    <property type="entry name" value="His-Me finger endonucleases"/>
    <property type="match status" value="1"/>
</dbReference>
<dbReference type="KEGG" id="vg:17699700"/>
<evidence type="ECO:0000256" key="1">
    <source>
        <dbReference type="SAM" id="MobiDB-lite"/>
    </source>
</evidence>
<keyword evidence="2" id="KW-0378">Hydrolase</keyword>
<dbReference type="RefSeq" id="YP_008853861.1">
    <property type="nucleotide sequence ID" value="NC_022916.1"/>
</dbReference>
<name>U3PFP1_9CAUD</name>
<dbReference type="InterPro" id="IPR044925">
    <property type="entry name" value="His-Me_finger_sf"/>
</dbReference>
<dbReference type="GO" id="GO:0004519">
    <property type="term" value="F:endonuclease activity"/>
    <property type="evidence" value="ECO:0007669"/>
    <property type="project" value="UniProtKB-KW"/>
</dbReference>
<feature type="compositionally biased region" description="Basic and acidic residues" evidence="1">
    <location>
        <begin position="101"/>
        <end position="112"/>
    </location>
</feature>
<gene>
    <name evidence="2" type="ORF">JG068_022</name>
</gene>
<protein>
    <submittedName>
        <fullName evidence="2">DNA endonuclease</fullName>
    </submittedName>
</protein>
<keyword evidence="2" id="KW-0255">Endonuclease</keyword>
<dbReference type="InterPro" id="IPR004211">
    <property type="entry name" value="Endonuclease_7"/>
</dbReference>
<keyword evidence="2" id="KW-0540">Nuclease</keyword>
<proteinExistence type="predicted"/>
<dbReference type="InterPro" id="IPR038563">
    <property type="entry name" value="Endonuclease_7_sf"/>
</dbReference>